<evidence type="ECO:0000256" key="4">
    <source>
        <dbReference type="RuleBase" id="RU362057"/>
    </source>
</evidence>
<dbReference type="InterPro" id="IPR035595">
    <property type="entry name" value="UDP_glycos_trans_CS"/>
</dbReference>
<dbReference type="EC" id="2.4.1.-" evidence="4"/>
<evidence type="ECO:0000256" key="3">
    <source>
        <dbReference type="RuleBase" id="RU003718"/>
    </source>
</evidence>
<dbReference type="PANTHER" id="PTHR11926:SF1392">
    <property type="entry name" value="GLYCOSYLTRANSFERASE"/>
    <property type="match status" value="1"/>
</dbReference>
<dbReference type="Proteomes" id="UP001497457">
    <property type="component" value="Chromosome 6rd"/>
</dbReference>
<comment type="similarity">
    <text evidence="1 3">Belongs to the UDP-glycosyltransferase family.</text>
</comment>
<keyword evidence="6" id="KW-1185">Reference proteome</keyword>
<reference evidence="6" key="1">
    <citation type="submission" date="2024-06" db="EMBL/GenBank/DDBJ databases">
        <authorList>
            <person name="Ryan C."/>
        </authorList>
    </citation>
    <scope>NUCLEOTIDE SEQUENCE [LARGE SCALE GENOMIC DNA]</scope>
</reference>
<organism evidence="5 6">
    <name type="scientific">Urochloa decumbens</name>
    <dbReference type="NCBI Taxonomy" id="240449"/>
    <lineage>
        <taxon>Eukaryota</taxon>
        <taxon>Viridiplantae</taxon>
        <taxon>Streptophyta</taxon>
        <taxon>Embryophyta</taxon>
        <taxon>Tracheophyta</taxon>
        <taxon>Spermatophyta</taxon>
        <taxon>Magnoliopsida</taxon>
        <taxon>Liliopsida</taxon>
        <taxon>Poales</taxon>
        <taxon>Poaceae</taxon>
        <taxon>PACMAD clade</taxon>
        <taxon>Panicoideae</taxon>
        <taxon>Panicodae</taxon>
        <taxon>Paniceae</taxon>
        <taxon>Melinidinae</taxon>
        <taxon>Urochloa</taxon>
    </lineage>
</organism>
<evidence type="ECO:0000256" key="2">
    <source>
        <dbReference type="ARBA" id="ARBA00022679"/>
    </source>
</evidence>
<dbReference type="CDD" id="cd03784">
    <property type="entry name" value="GT1_Gtf-like"/>
    <property type="match status" value="1"/>
</dbReference>
<dbReference type="EMBL" id="OZ075116">
    <property type="protein sequence ID" value="CAL5072676.1"/>
    <property type="molecule type" value="Genomic_DNA"/>
</dbReference>
<evidence type="ECO:0000313" key="6">
    <source>
        <dbReference type="Proteomes" id="UP001497457"/>
    </source>
</evidence>
<keyword evidence="2 3" id="KW-0808">Transferase</keyword>
<dbReference type="AlphaFoldDB" id="A0ABC9FBG0"/>
<protein>
    <recommendedName>
        <fullName evidence="4">Glycosyltransferase</fullName>
        <ecNumber evidence="4">2.4.1.-</ecNumber>
    </recommendedName>
</protein>
<dbReference type="GO" id="GO:0016757">
    <property type="term" value="F:glycosyltransferase activity"/>
    <property type="evidence" value="ECO:0007669"/>
    <property type="project" value="UniProtKB-KW"/>
</dbReference>
<dbReference type="PROSITE" id="PS00375">
    <property type="entry name" value="UDPGT"/>
    <property type="match status" value="1"/>
</dbReference>
<gene>
    <name evidence="5" type="ORF">URODEC1_LOCUS104141</name>
</gene>
<reference evidence="5 6" key="2">
    <citation type="submission" date="2024-10" db="EMBL/GenBank/DDBJ databases">
        <authorList>
            <person name="Ryan C."/>
        </authorList>
    </citation>
    <scope>NUCLEOTIDE SEQUENCE [LARGE SCALE GENOMIC DNA]</scope>
</reference>
<evidence type="ECO:0000313" key="5">
    <source>
        <dbReference type="EMBL" id="CAL5072676.1"/>
    </source>
</evidence>
<dbReference type="FunFam" id="3.40.50.2000:FF:000128">
    <property type="entry name" value="Glycosyltransferase"/>
    <property type="match status" value="1"/>
</dbReference>
<dbReference type="Pfam" id="PF00201">
    <property type="entry name" value="UDPGT"/>
    <property type="match status" value="1"/>
</dbReference>
<sequence length="482" mass="51179">MAVAHVLVFPFPIQGHINCMLHFATALVGAGVHVTFLHTEHNLRRLGGRASSASGSPLLRFLSVPDGLPDDHPRSASDLPELYKSLAGGATGPYRALLATRSPSSRAAEAGADPTGGLPPVTCLVADGLLPWSFDVAEELGVPAIAFRTASAGSFLAFLSVPKLFELAELPFPVGGDLDEPVRGVPGMESFLRRRDLPSACRRPKDSGDDVGPALRPLAKLSADNGKARALVLNTTASLERSALAHIAPHMRDMFAVGPLHAMSPAAAASSSLLREDDGCMAWLDAQADRSVVYASLGSLAVITHEQFTEFYSGLVAAGYPFLWVLRPDMVKASQDAALQRTAAAAAGDGKARVVAWAPQRDVLRHGAVGCFLTHAGWNSTLEAVVEGVPMVCWPVSAEQQINSRFVGAVWRNGLDMKDVCERAVVEKTVREAMESDEIRRSAEALAQQVKRDVAAGGSSVTEFERLVGFIRELSASHGQSQ</sequence>
<accession>A0ABC9FBG0</accession>
<keyword evidence="3" id="KW-0328">Glycosyltransferase</keyword>
<proteinExistence type="inferred from homology"/>
<dbReference type="Gene3D" id="3.40.50.2000">
    <property type="entry name" value="Glycogen Phosphorylase B"/>
    <property type="match status" value="2"/>
</dbReference>
<dbReference type="PANTHER" id="PTHR11926">
    <property type="entry name" value="GLUCOSYL/GLUCURONOSYL TRANSFERASES"/>
    <property type="match status" value="1"/>
</dbReference>
<name>A0ABC9FBG0_9POAL</name>
<dbReference type="InterPro" id="IPR002213">
    <property type="entry name" value="UDP_glucos_trans"/>
</dbReference>
<evidence type="ECO:0000256" key="1">
    <source>
        <dbReference type="ARBA" id="ARBA00009995"/>
    </source>
</evidence>
<dbReference type="SUPFAM" id="SSF53756">
    <property type="entry name" value="UDP-Glycosyltransferase/glycogen phosphorylase"/>
    <property type="match status" value="1"/>
</dbReference>